<dbReference type="EMBL" id="JAGIZA010000038">
    <property type="protein sequence ID" value="MBP0496405.1"/>
    <property type="molecule type" value="Genomic_DNA"/>
</dbReference>
<dbReference type="InterPro" id="IPR039422">
    <property type="entry name" value="MarR/SlyA-like"/>
</dbReference>
<sequence>MTVPLEKALTYRLHRLHKLTDRESEAAYLAELGIPLGEGRCLAAIGSFAPLSVQDLARCANLNKARASRAAQSLVEQGLVDKQASAADGRSVVLTLTPAGADLWAETMALIRELNDRFFGGLSNEERKVLGRLLDRAIEGAAARLGAADEP</sequence>
<keyword evidence="3" id="KW-1185">Reference proteome</keyword>
<dbReference type="PANTHER" id="PTHR33164:SF43">
    <property type="entry name" value="HTH-TYPE TRANSCRIPTIONAL REPRESSOR YETL"/>
    <property type="match status" value="1"/>
</dbReference>
<dbReference type="Gene3D" id="1.10.10.10">
    <property type="entry name" value="Winged helix-like DNA-binding domain superfamily/Winged helix DNA-binding domain"/>
    <property type="match status" value="1"/>
</dbReference>
<dbReference type="PANTHER" id="PTHR33164">
    <property type="entry name" value="TRANSCRIPTIONAL REGULATOR, MARR FAMILY"/>
    <property type="match status" value="1"/>
</dbReference>
<dbReference type="GO" id="GO:0003700">
    <property type="term" value="F:DNA-binding transcription factor activity"/>
    <property type="evidence" value="ECO:0007669"/>
    <property type="project" value="InterPro"/>
</dbReference>
<dbReference type="AlphaFoldDB" id="A0A940S8Z0"/>
<evidence type="ECO:0000313" key="3">
    <source>
        <dbReference type="Proteomes" id="UP000677537"/>
    </source>
</evidence>
<organism evidence="2 3">
    <name type="scientific">Roseomonas indoligenes</name>
    <dbReference type="NCBI Taxonomy" id="2820811"/>
    <lineage>
        <taxon>Bacteria</taxon>
        <taxon>Pseudomonadati</taxon>
        <taxon>Pseudomonadota</taxon>
        <taxon>Alphaproteobacteria</taxon>
        <taxon>Acetobacterales</taxon>
        <taxon>Roseomonadaceae</taxon>
        <taxon>Roseomonas</taxon>
    </lineage>
</organism>
<proteinExistence type="predicted"/>
<dbReference type="Proteomes" id="UP000677537">
    <property type="component" value="Unassembled WGS sequence"/>
</dbReference>
<name>A0A940S8Z0_9PROT</name>
<dbReference type="SMART" id="SM00347">
    <property type="entry name" value="HTH_MARR"/>
    <property type="match status" value="1"/>
</dbReference>
<comment type="caution">
    <text evidence="2">The sequence shown here is derived from an EMBL/GenBank/DDBJ whole genome shotgun (WGS) entry which is preliminary data.</text>
</comment>
<dbReference type="InterPro" id="IPR036390">
    <property type="entry name" value="WH_DNA-bd_sf"/>
</dbReference>
<dbReference type="Pfam" id="PF12802">
    <property type="entry name" value="MarR_2"/>
    <property type="match status" value="1"/>
</dbReference>
<reference evidence="2" key="1">
    <citation type="submission" date="2021-03" db="EMBL/GenBank/DDBJ databases">
        <authorList>
            <person name="So Y."/>
        </authorList>
    </citation>
    <scope>NUCLEOTIDE SEQUENCE</scope>
    <source>
        <strain evidence="2">SG15</strain>
    </source>
</reference>
<dbReference type="InterPro" id="IPR036388">
    <property type="entry name" value="WH-like_DNA-bd_sf"/>
</dbReference>
<dbReference type="PROSITE" id="PS50995">
    <property type="entry name" value="HTH_MARR_2"/>
    <property type="match status" value="1"/>
</dbReference>
<accession>A0A940S8Z0</accession>
<dbReference type="PRINTS" id="PR00598">
    <property type="entry name" value="HTHMARR"/>
</dbReference>
<gene>
    <name evidence="2" type="ORF">J5Y10_26730</name>
</gene>
<feature type="domain" description="HTH marR-type" evidence="1">
    <location>
        <begin position="6"/>
        <end position="139"/>
    </location>
</feature>
<dbReference type="SUPFAM" id="SSF46785">
    <property type="entry name" value="Winged helix' DNA-binding domain"/>
    <property type="match status" value="1"/>
</dbReference>
<evidence type="ECO:0000259" key="1">
    <source>
        <dbReference type="PROSITE" id="PS50995"/>
    </source>
</evidence>
<dbReference type="RefSeq" id="WP_209377195.1">
    <property type="nucleotide sequence ID" value="NZ_JAGIZA010000038.1"/>
</dbReference>
<protein>
    <submittedName>
        <fullName evidence="2">Winged helix-turn-helix transcriptional regulator</fullName>
    </submittedName>
</protein>
<dbReference type="GO" id="GO:0006950">
    <property type="term" value="P:response to stress"/>
    <property type="evidence" value="ECO:0007669"/>
    <property type="project" value="TreeGrafter"/>
</dbReference>
<dbReference type="InterPro" id="IPR000835">
    <property type="entry name" value="HTH_MarR-typ"/>
</dbReference>
<evidence type="ECO:0000313" key="2">
    <source>
        <dbReference type="EMBL" id="MBP0496405.1"/>
    </source>
</evidence>